<protein>
    <submittedName>
        <fullName evidence="1">Uncharacterized protein</fullName>
    </submittedName>
</protein>
<reference evidence="1" key="1">
    <citation type="submission" date="2013-07" db="EMBL/GenBank/DDBJ databases">
        <title>The genome of Eucalyptus grandis.</title>
        <authorList>
            <person name="Schmutz J."/>
            <person name="Hayes R."/>
            <person name="Myburg A."/>
            <person name="Tuskan G."/>
            <person name="Grattapaglia D."/>
            <person name="Rokhsar D.S."/>
        </authorList>
    </citation>
    <scope>NUCLEOTIDE SEQUENCE</scope>
    <source>
        <tissue evidence="1">Leaf extractions</tissue>
    </source>
</reference>
<dbReference type="Gramene" id="KCW80200">
    <property type="protein sequence ID" value="KCW80200"/>
    <property type="gene ID" value="EUGRSUZ_C01545"/>
</dbReference>
<evidence type="ECO:0000313" key="1">
    <source>
        <dbReference type="EMBL" id="KCW80200.1"/>
    </source>
</evidence>
<accession>A0A059CQG7</accession>
<name>A0A059CQG7_EUCGR</name>
<dbReference type="EMBL" id="KK198755">
    <property type="protein sequence ID" value="KCW80200.1"/>
    <property type="molecule type" value="Genomic_DNA"/>
</dbReference>
<gene>
    <name evidence="1" type="ORF">EUGRSUZ_C01545</name>
</gene>
<organism evidence="1">
    <name type="scientific">Eucalyptus grandis</name>
    <name type="common">Flooded gum</name>
    <dbReference type="NCBI Taxonomy" id="71139"/>
    <lineage>
        <taxon>Eukaryota</taxon>
        <taxon>Viridiplantae</taxon>
        <taxon>Streptophyta</taxon>
        <taxon>Embryophyta</taxon>
        <taxon>Tracheophyta</taxon>
        <taxon>Spermatophyta</taxon>
        <taxon>Magnoliopsida</taxon>
        <taxon>eudicotyledons</taxon>
        <taxon>Gunneridae</taxon>
        <taxon>Pentapetalae</taxon>
        <taxon>rosids</taxon>
        <taxon>malvids</taxon>
        <taxon>Myrtales</taxon>
        <taxon>Myrtaceae</taxon>
        <taxon>Myrtoideae</taxon>
        <taxon>Eucalypteae</taxon>
        <taxon>Eucalyptus</taxon>
    </lineage>
</organism>
<sequence>MKLLPFALSFSAAPTFFLRLHLKLLMNHSVSKVSFVELNQEKSTETASILAQSNIAIDDCSRNDVGFHTSQEALSRESPCDRYLHCAKDDQAVQLVVCGCADLRTPEDNQSSDLHAGRIHIGATVVGDEVGQVQEGQGN</sequence>
<dbReference type="InParanoid" id="A0A059CQG7"/>
<dbReference type="AlphaFoldDB" id="A0A059CQG7"/>
<proteinExistence type="predicted"/>